<dbReference type="InterPro" id="IPR009003">
    <property type="entry name" value="Peptidase_S1_PA"/>
</dbReference>
<evidence type="ECO:0000313" key="1">
    <source>
        <dbReference type="EMBL" id="OQP59249.1"/>
    </source>
</evidence>
<name>A0A1V9FLM3_9BACT</name>
<accession>A0A1V9FLM3</accession>
<reference evidence="1 2" key="1">
    <citation type="submission" date="2016-03" db="EMBL/GenBank/DDBJ databases">
        <title>Niastella vici sp. nov., isolated from farmland soil.</title>
        <authorList>
            <person name="Chen L."/>
            <person name="Wang D."/>
            <person name="Yang S."/>
            <person name="Wang G."/>
        </authorList>
    </citation>
    <scope>NUCLEOTIDE SEQUENCE [LARGE SCALE GENOMIC DNA]</scope>
    <source>
        <strain evidence="1 2">DJ57</strain>
    </source>
</reference>
<dbReference type="Proteomes" id="UP000192796">
    <property type="component" value="Unassembled WGS sequence"/>
</dbReference>
<dbReference type="EMBL" id="LVYD01000083">
    <property type="protein sequence ID" value="OQP59249.1"/>
    <property type="molecule type" value="Genomic_DNA"/>
</dbReference>
<evidence type="ECO:0008006" key="3">
    <source>
        <dbReference type="Google" id="ProtNLM"/>
    </source>
</evidence>
<evidence type="ECO:0000313" key="2">
    <source>
        <dbReference type="Proteomes" id="UP000192796"/>
    </source>
</evidence>
<organism evidence="1 2">
    <name type="scientific">Niastella vici</name>
    <dbReference type="NCBI Taxonomy" id="1703345"/>
    <lineage>
        <taxon>Bacteria</taxon>
        <taxon>Pseudomonadati</taxon>
        <taxon>Bacteroidota</taxon>
        <taxon>Chitinophagia</taxon>
        <taxon>Chitinophagales</taxon>
        <taxon>Chitinophagaceae</taxon>
        <taxon>Niastella</taxon>
    </lineage>
</organism>
<proteinExistence type="predicted"/>
<protein>
    <recommendedName>
        <fullName evidence="3">Serine protease</fullName>
    </recommendedName>
</protein>
<sequence>MKNLILLMLLVPITSKPQTMKDFRSTISFIYIEDSLHNPIPNGTSFAVGIPSDKIKDRTYSYLITAKHVLQKQDGRIYSSVLIRMNTKDSSRFTFYPLNVSGPHKNVYFHSDPSVDIAVISYAPTRDDYLFTYMGPEYISTKEEFNNLAIEEGTEVFFTGLFVPFTGEHKIYPIVRFGRVSLLPNEKVEWLGFKREMILVETSSFGGNSGAPVYFKIKNSNKTYFTVGGLLNGTYRDAAEIRVIQTSPTPVAIYNNGISGITPVYKIREILFSKELVHEREIADQN</sequence>
<gene>
    <name evidence="1" type="ORF">A3860_37995</name>
</gene>
<comment type="caution">
    <text evidence="1">The sequence shown here is derived from an EMBL/GenBank/DDBJ whole genome shotgun (WGS) entry which is preliminary data.</text>
</comment>
<dbReference type="OrthoDB" id="9766361at2"/>
<dbReference type="RefSeq" id="WP_081154813.1">
    <property type="nucleotide sequence ID" value="NZ_LVYD01000083.1"/>
</dbReference>
<dbReference type="AlphaFoldDB" id="A0A1V9FLM3"/>
<keyword evidence="2" id="KW-1185">Reference proteome</keyword>
<dbReference type="SUPFAM" id="SSF50494">
    <property type="entry name" value="Trypsin-like serine proteases"/>
    <property type="match status" value="1"/>
</dbReference>